<dbReference type="Proteomes" id="UP000269154">
    <property type="component" value="Unassembled WGS sequence"/>
</dbReference>
<keyword evidence="3" id="KW-1185">Reference proteome</keyword>
<reference evidence="2 3" key="1">
    <citation type="journal article" date="2018" name="ACS Chem. Biol.">
        <title>Ketoreductase domain dysfunction expands chemodiversity: malyngamide biosynthesis in the cyanobacterium Okeania hirsuta.</title>
        <authorList>
            <person name="Moss N.A."/>
            <person name="Leao T."/>
            <person name="Rankin M."/>
            <person name="McCullough T.M."/>
            <person name="Qu P."/>
            <person name="Korobeynikov A."/>
            <person name="Smith J.L."/>
            <person name="Gerwick L."/>
            <person name="Gerwick W.H."/>
        </authorList>
    </citation>
    <scope>NUCLEOTIDE SEQUENCE [LARGE SCALE GENOMIC DNA]</scope>
    <source>
        <strain evidence="2 3">PAB10Feb10-1</strain>
    </source>
</reference>
<comment type="caution">
    <text evidence="2">The sequence shown here is derived from an EMBL/GenBank/DDBJ whole genome shotgun (WGS) entry which is preliminary data.</text>
</comment>
<evidence type="ECO:0000313" key="2">
    <source>
        <dbReference type="EMBL" id="RQH45715.1"/>
    </source>
</evidence>
<dbReference type="EMBL" id="RCBY01000044">
    <property type="protein sequence ID" value="RQH45715.1"/>
    <property type="molecule type" value="Genomic_DNA"/>
</dbReference>
<protein>
    <submittedName>
        <fullName evidence="2">Uncharacterized protein</fullName>
    </submittedName>
</protein>
<name>A0A3N6PNQ6_9CYAN</name>
<accession>A0A3N6PNQ6</accession>
<evidence type="ECO:0000313" key="3">
    <source>
        <dbReference type="Proteomes" id="UP000269154"/>
    </source>
</evidence>
<sequence>MAIQFFDRSQESGGGGKEYGKKVEKYPPPSHLFLNRSQMGSIFDLIYQIVKVCSYRTPRPRKSGGKKNIFPLNISYFKRNSLKGLTIYQSMVRKVGVLALVYASIFGSPARVMVI</sequence>
<dbReference type="AlphaFoldDB" id="A0A3N6PNQ6"/>
<gene>
    <name evidence="2" type="ORF">D5R40_10390</name>
</gene>
<proteinExistence type="predicted"/>
<organism evidence="2 3">
    <name type="scientific">Okeania hirsuta</name>
    <dbReference type="NCBI Taxonomy" id="1458930"/>
    <lineage>
        <taxon>Bacteria</taxon>
        <taxon>Bacillati</taxon>
        <taxon>Cyanobacteriota</taxon>
        <taxon>Cyanophyceae</taxon>
        <taxon>Oscillatoriophycideae</taxon>
        <taxon>Oscillatoriales</taxon>
        <taxon>Microcoleaceae</taxon>
        <taxon>Okeania</taxon>
    </lineage>
</organism>
<evidence type="ECO:0000256" key="1">
    <source>
        <dbReference type="SAM" id="MobiDB-lite"/>
    </source>
</evidence>
<feature type="region of interest" description="Disordered" evidence="1">
    <location>
        <begin position="1"/>
        <end position="24"/>
    </location>
</feature>